<dbReference type="RefSeq" id="WP_136140442.1">
    <property type="nucleotide sequence ID" value="NZ_CP039247.1"/>
</dbReference>
<evidence type="ECO:0008006" key="3">
    <source>
        <dbReference type="Google" id="ProtNLM"/>
    </source>
</evidence>
<dbReference type="KEGG" id="cee:CENDO_01460"/>
<dbReference type="Proteomes" id="UP000296352">
    <property type="component" value="Chromosome"/>
</dbReference>
<dbReference type="AlphaFoldDB" id="A0A4P7QFR4"/>
<dbReference type="Gene3D" id="3.40.50.150">
    <property type="entry name" value="Vaccinia Virus protein VP39"/>
    <property type="match status" value="1"/>
</dbReference>
<sequence>MADHAHNLRATASGGRPFGVITRGTTNINRLRRCDRWVASHPAIRSLMRSVPQPLALDVGYGASHTTTCEWAGWLRRVNPDVRVTGLEIDPERVLPPRDGVTFELGGFELAGYRPQLVRAFNVLRQYDVDQVPQAWESVCSRLAPGGMFIEGTCDELGRRCAWILLDSHGPKTLTLAWDPFDVERPSDIAERLPKALIHRNVPGERIYDLLRAADSAWDRCAGYAPYGPRVRWREARALLASDVPLHPVRRRLRDNVLTVDWSTVAPVRSL</sequence>
<organism evidence="1 2">
    <name type="scientific">Corynebacterium endometrii</name>
    <dbReference type="NCBI Taxonomy" id="2488819"/>
    <lineage>
        <taxon>Bacteria</taxon>
        <taxon>Bacillati</taxon>
        <taxon>Actinomycetota</taxon>
        <taxon>Actinomycetes</taxon>
        <taxon>Mycobacteriales</taxon>
        <taxon>Corynebacteriaceae</taxon>
        <taxon>Corynebacterium</taxon>
    </lineage>
</organism>
<keyword evidence="2" id="KW-1185">Reference proteome</keyword>
<evidence type="ECO:0000313" key="2">
    <source>
        <dbReference type="Proteomes" id="UP000296352"/>
    </source>
</evidence>
<evidence type="ECO:0000313" key="1">
    <source>
        <dbReference type="EMBL" id="QCB27594.1"/>
    </source>
</evidence>
<dbReference type="SUPFAM" id="SSF53335">
    <property type="entry name" value="S-adenosyl-L-methionine-dependent methyltransferases"/>
    <property type="match status" value="1"/>
</dbReference>
<dbReference type="OrthoDB" id="5498854at2"/>
<reference evidence="1 2" key="1">
    <citation type="submission" date="2019-04" db="EMBL/GenBank/DDBJ databases">
        <title>Corynebacterium endometrii sp. nov., isolated from the uterus of a cow with endometritis.</title>
        <authorList>
            <person name="Ballas P."/>
            <person name="Ruckert C."/>
            <person name="Wagener K."/>
            <person name="Drillich M."/>
            <person name="Kaempfer P."/>
            <person name="Busse H.-J."/>
            <person name="Ehling-Schulz M."/>
        </authorList>
    </citation>
    <scope>NUCLEOTIDE SEQUENCE [LARGE SCALE GENOMIC DNA]</scope>
    <source>
        <strain evidence="1 2">LMM-1653</strain>
    </source>
</reference>
<dbReference type="EMBL" id="CP039247">
    <property type="protein sequence ID" value="QCB27594.1"/>
    <property type="molecule type" value="Genomic_DNA"/>
</dbReference>
<protein>
    <recommendedName>
        <fullName evidence="3">Methyltransferase domain protein</fullName>
    </recommendedName>
</protein>
<proteinExistence type="predicted"/>
<dbReference type="InterPro" id="IPR029063">
    <property type="entry name" value="SAM-dependent_MTases_sf"/>
</dbReference>
<accession>A0A4P7QFR4</accession>
<name>A0A4P7QFR4_9CORY</name>
<gene>
    <name evidence="1" type="ORF">CENDO_01460</name>
</gene>